<evidence type="ECO:0000259" key="12">
    <source>
        <dbReference type="Pfam" id="PF21082"/>
    </source>
</evidence>
<feature type="transmembrane region" description="Helical" evidence="8">
    <location>
        <begin position="566"/>
        <end position="587"/>
    </location>
</feature>
<dbReference type="InterPro" id="IPR011014">
    <property type="entry name" value="MscS_channel_TM-2"/>
</dbReference>
<dbReference type="Pfam" id="PF12794">
    <property type="entry name" value="MscS_TM"/>
    <property type="match status" value="1"/>
</dbReference>
<feature type="coiled-coil region" evidence="7">
    <location>
        <begin position="243"/>
        <end position="270"/>
    </location>
</feature>
<dbReference type="InterPro" id="IPR024393">
    <property type="entry name" value="MscS_porin"/>
</dbReference>
<dbReference type="PANTHER" id="PTHR30347:SF1">
    <property type="entry name" value="MECHANOSENSITIVE CHANNEL MSCK"/>
    <property type="match status" value="1"/>
</dbReference>
<dbReference type="Pfam" id="PF00924">
    <property type="entry name" value="MS_channel_2nd"/>
    <property type="match status" value="1"/>
</dbReference>
<dbReference type="Pfam" id="PF21082">
    <property type="entry name" value="MS_channel_3rd"/>
    <property type="match status" value="1"/>
</dbReference>
<evidence type="ECO:0000256" key="2">
    <source>
        <dbReference type="ARBA" id="ARBA00008017"/>
    </source>
</evidence>
<feature type="transmembrane region" description="Helical" evidence="8">
    <location>
        <begin position="952"/>
        <end position="979"/>
    </location>
</feature>
<keyword evidence="14" id="KW-1185">Reference proteome</keyword>
<dbReference type="Gene3D" id="2.30.30.60">
    <property type="match status" value="1"/>
</dbReference>
<evidence type="ECO:0000256" key="1">
    <source>
        <dbReference type="ARBA" id="ARBA00004651"/>
    </source>
</evidence>
<dbReference type="Gene3D" id="3.30.70.100">
    <property type="match status" value="1"/>
</dbReference>
<dbReference type="InterPro" id="IPR052702">
    <property type="entry name" value="MscS-like_channel"/>
</dbReference>
<evidence type="ECO:0000259" key="11">
    <source>
        <dbReference type="Pfam" id="PF12795"/>
    </source>
</evidence>
<feature type="domain" description="Mechanosensitive ion channel MscS C-terminal" evidence="12">
    <location>
        <begin position="1041"/>
        <end position="1123"/>
    </location>
</feature>
<reference evidence="13 14" key="1">
    <citation type="submission" date="2023-06" db="EMBL/GenBank/DDBJ databases">
        <title>Roseiconus lacunae JC819 isolated from Gulf of Mannar region, Tamil Nadu.</title>
        <authorList>
            <person name="Pk S."/>
            <person name="Ch S."/>
            <person name="Ch V.R."/>
        </authorList>
    </citation>
    <scope>NUCLEOTIDE SEQUENCE [LARGE SCALE GENOMIC DNA]</scope>
    <source>
        <strain evidence="13 14">JC819</strain>
    </source>
</reference>
<dbReference type="PANTHER" id="PTHR30347">
    <property type="entry name" value="POTASSIUM CHANNEL RELATED"/>
    <property type="match status" value="1"/>
</dbReference>
<sequence>MLTIRRPIVPFLLLALVLVDGPQVVHARPQLTLPTAKETPANPEPVDDGLTIAGIDKELADAEANSQLDDALKGSVVESLKQAKDSLTNAANYQDATKRWKTMLQEAPLRQGQLEDSIKELAAKPLKVDENLSTTALTTKLATVNNEIATTAKRVTDLTVEPTRRRTKVAEIPDLVSKAEQAITEARTQLEQLTNGSSNDPQQRVQKIKLRATIKENLALIESLQSEQAAYTATTDELLPLERQFAEANVQQLRLQKDKLEALIADRQQQAAKETTTDMQKAVDAVPESLREDALANIELAKRIQQLVAIDEAAQTEKTNVEKVYNDVQTDLVTSEERIKAVGLTDALGLILRKQREEAVSLRARYQPRDDLTIVYDGEKFSLSDFQVNAFELEDELEGIEKELENIEVVNVDWNSTSVPWADLTREEAEWVLLRRRKDLIESTLQSQGKLLTTLVGNDTQRRRLAAEIEKFTEFVDQHLFWTRSAPAFSLEELSEAPEVVKWIGSPNGWRSAMTQMLITVSSNPLRSIAFGVLVMALLAGRSRIRRGIDKEGDQACRSNATYRATILALIGTIADAFCWPLVFLYLCFLLTKSGPGDPFVRGLGIGAGVAALYVASRELLRQVCREKGLAMAHFDWGDSFRKYLRRHLRWYTLLGSICVLAMGIFYEHPDTGTRAFATRMVATFLFCLTAVFHHIILRSNSPLHAEVVRHNPYSNLYRLRKLLWILGISVPIVFSILAMAGYMDTTFRLGRSLQSTFLLLVVVVISSGLTSRWMMLKKRDLARKKAKELRAMRIAELQDDGSPSSAAKEAGIVLHEEETIDFGTIDQQSRQTSFVISSILAIFGLVYIWGDMLPALQVFDTEDYAITFGSGEDASRVSLLDVGIALIFVTVTIYITRVLPGLFDLLVLGKTSLDSGARYAISTLLRYALIIIGSIFVMNLLSVPYDKLGWLLAAASVGLGFGLQEIVANFVSGIILLLERPVRVGDVVTIDDTTGIVSRIQMRATTVTNWDRKELVIPNKDLITQKLLNWSLTNVVNRLTLTVGVAYGSNPNQVREILFKIVTSHPEVMEDPPPLINFDTFGDSSLNFVVRLYLEKLDNRIEITHQLNTAICNEFAKSNIEIPFPQRDVNFSFADGTEIASLARGAR</sequence>
<evidence type="ECO:0000313" key="13">
    <source>
        <dbReference type="EMBL" id="MDM4017185.1"/>
    </source>
</evidence>
<evidence type="ECO:0000256" key="5">
    <source>
        <dbReference type="ARBA" id="ARBA00022989"/>
    </source>
</evidence>
<organism evidence="13 14">
    <name type="scientific">Roseiconus lacunae</name>
    <dbReference type="NCBI Taxonomy" id="2605694"/>
    <lineage>
        <taxon>Bacteria</taxon>
        <taxon>Pseudomonadati</taxon>
        <taxon>Planctomycetota</taxon>
        <taxon>Planctomycetia</taxon>
        <taxon>Pirellulales</taxon>
        <taxon>Pirellulaceae</taxon>
        <taxon>Roseiconus</taxon>
    </lineage>
</organism>
<dbReference type="RefSeq" id="WP_289164648.1">
    <property type="nucleotide sequence ID" value="NZ_JASZZN010000012.1"/>
</dbReference>
<accession>A0ABT7PL41</accession>
<dbReference type="InterPro" id="IPR011066">
    <property type="entry name" value="MscS_channel_C_sf"/>
</dbReference>
<comment type="similarity">
    <text evidence="2">Belongs to the MscS (TC 1.A.23) family.</text>
</comment>
<feature type="transmembrane region" description="Helical" evidence="8">
    <location>
        <begin position="599"/>
        <end position="616"/>
    </location>
</feature>
<keyword evidence="7" id="KW-0175">Coiled coil</keyword>
<dbReference type="SUPFAM" id="SSF82861">
    <property type="entry name" value="Mechanosensitive channel protein MscS (YggB), transmembrane region"/>
    <property type="match status" value="1"/>
</dbReference>
<feature type="coiled-coil region" evidence="7">
    <location>
        <begin position="383"/>
        <end position="410"/>
    </location>
</feature>
<dbReference type="InterPro" id="IPR006686">
    <property type="entry name" value="MscS_channel_CS"/>
</dbReference>
<dbReference type="PROSITE" id="PS01246">
    <property type="entry name" value="UPF0003"/>
    <property type="match status" value="1"/>
</dbReference>
<evidence type="ECO:0000256" key="4">
    <source>
        <dbReference type="ARBA" id="ARBA00022692"/>
    </source>
</evidence>
<dbReference type="InterPro" id="IPR023408">
    <property type="entry name" value="MscS_beta-dom_sf"/>
</dbReference>
<dbReference type="Gene3D" id="1.10.287.1260">
    <property type="match status" value="1"/>
</dbReference>
<keyword evidence="5 8" id="KW-1133">Transmembrane helix</keyword>
<feature type="transmembrane region" description="Helical" evidence="8">
    <location>
        <begin position="833"/>
        <end position="851"/>
    </location>
</feature>
<keyword evidence="3" id="KW-1003">Cell membrane</keyword>
<feature type="transmembrane region" description="Helical" evidence="8">
    <location>
        <begin position="925"/>
        <end position="946"/>
    </location>
</feature>
<evidence type="ECO:0000313" key="14">
    <source>
        <dbReference type="Proteomes" id="UP001239462"/>
    </source>
</evidence>
<feature type="transmembrane region" description="Helical" evidence="8">
    <location>
        <begin position="679"/>
        <end position="698"/>
    </location>
</feature>
<dbReference type="EMBL" id="JASZZN010000012">
    <property type="protein sequence ID" value="MDM4017185.1"/>
    <property type="molecule type" value="Genomic_DNA"/>
</dbReference>
<feature type="domain" description="Mechanosensitive ion channel MscS" evidence="9">
    <location>
        <begin position="967"/>
        <end position="1032"/>
    </location>
</feature>
<dbReference type="Proteomes" id="UP001239462">
    <property type="component" value="Unassembled WGS sequence"/>
</dbReference>
<comment type="subcellular location">
    <subcellularLocation>
        <location evidence="1">Cell membrane</location>
        <topology evidence="1">Multi-pass membrane protein</topology>
    </subcellularLocation>
</comment>
<evidence type="ECO:0000256" key="8">
    <source>
        <dbReference type="SAM" id="Phobius"/>
    </source>
</evidence>
<evidence type="ECO:0000259" key="9">
    <source>
        <dbReference type="Pfam" id="PF00924"/>
    </source>
</evidence>
<keyword evidence="4 8" id="KW-0812">Transmembrane</keyword>
<dbReference type="InterPro" id="IPR010920">
    <property type="entry name" value="LSM_dom_sf"/>
</dbReference>
<comment type="caution">
    <text evidence="13">The sequence shown here is derived from an EMBL/GenBank/DDBJ whole genome shotgun (WGS) entry which is preliminary data.</text>
</comment>
<dbReference type="SUPFAM" id="SSF50182">
    <property type="entry name" value="Sm-like ribonucleoproteins"/>
    <property type="match status" value="1"/>
</dbReference>
<evidence type="ECO:0000256" key="6">
    <source>
        <dbReference type="ARBA" id="ARBA00023136"/>
    </source>
</evidence>
<feature type="transmembrane region" description="Helical" evidence="8">
    <location>
        <begin position="723"/>
        <end position="744"/>
    </location>
</feature>
<feature type="domain" description="Mechanosensitive ion channel inner membrane" evidence="10">
    <location>
        <begin position="529"/>
        <end position="861"/>
    </location>
</feature>
<keyword evidence="6 8" id="KW-0472">Membrane</keyword>
<dbReference type="InterPro" id="IPR025692">
    <property type="entry name" value="MscS_IM_dom1"/>
</dbReference>
<proteinExistence type="inferred from homology"/>
<feature type="transmembrane region" description="Helical" evidence="8">
    <location>
        <begin position="883"/>
        <end position="904"/>
    </location>
</feature>
<evidence type="ECO:0000256" key="7">
    <source>
        <dbReference type="SAM" id="Coils"/>
    </source>
</evidence>
<protein>
    <submittedName>
        <fullName evidence="13">Mechanosensitive ion channel</fullName>
    </submittedName>
</protein>
<feature type="transmembrane region" description="Helical" evidence="8">
    <location>
        <begin position="756"/>
        <end position="776"/>
    </location>
</feature>
<dbReference type="Pfam" id="PF12795">
    <property type="entry name" value="MscS_porin"/>
    <property type="match status" value="1"/>
</dbReference>
<dbReference type="SUPFAM" id="SSF82689">
    <property type="entry name" value="Mechanosensitive channel protein MscS (YggB), C-terminal domain"/>
    <property type="match status" value="1"/>
</dbReference>
<feature type="transmembrane region" description="Helical" evidence="8">
    <location>
        <begin position="649"/>
        <end position="667"/>
    </location>
</feature>
<gene>
    <name evidence="13" type="ORF">QTN89_17195</name>
</gene>
<dbReference type="InterPro" id="IPR049278">
    <property type="entry name" value="MS_channel_C"/>
</dbReference>
<name>A0ABT7PL41_9BACT</name>
<evidence type="ECO:0000256" key="3">
    <source>
        <dbReference type="ARBA" id="ARBA00022475"/>
    </source>
</evidence>
<feature type="domain" description="Mechanosensitive ion channel MscS porin" evidence="11">
    <location>
        <begin position="59"/>
        <end position="280"/>
    </location>
</feature>
<dbReference type="InterPro" id="IPR006685">
    <property type="entry name" value="MscS_channel_2nd"/>
</dbReference>
<feature type="transmembrane region" description="Helical" evidence="8">
    <location>
        <begin position="526"/>
        <end position="545"/>
    </location>
</feature>
<evidence type="ECO:0000259" key="10">
    <source>
        <dbReference type="Pfam" id="PF12794"/>
    </source>
</evidence>